<name>A0A8J2WTI8_9STRA</name>
<evidence type="ECO:0000313" key="2">
    <source>
        <dbReference type="Proteomes" id="UP000789595"/>
    </source>
</evidence>
<keyword evidence="2" id="KW-1185">Reference proteome</keyword>
<dbReference type="EMBL" id="CAKKNE010000006">
    <property type="protein sequence ID" value="CAH0380274.1"/>
    <property type="molecule type" value="Genomic_DNA"/>
</dbReference>
<proteinExistence type="predicted"/>
<comment type="caution">
    <text evidence="1">The sequence shown here is derived from an EMBL/GenBank/DDBJ whole genome shotgun (WGS) entry which is preliminary data.</text>
</comment>
<reference evidence="1" key="1">
    <citation type="submission" date="2021-11" db="EMBL/GenBank/DDBJ databases">
        <authorList>
            <consortium name="Genoscope - CEA"/>
            <person name="William W."/>
        </authorList>
    </citation>
    <scope>NUCLEOTIDE SEQUENCE</scope>
</reference>
<dbReference type="AlphaFoldDB" id="A0A8J2WTI8"/>
<gene>
    <name evidence="1" type="ORF">PECAL_6P19160</name>
</gene>
<sequence length="279" mass="31192">MIVALALLARLTTGAEVCGRVTDCVIDVGRACARKHLPRRLERAAAAKIVAVHNSQDVDSDGCYTEKWMIQHIRDYVSTTVEEIPMMKELGELPAAMAHQVISYLECVVTSEAAEDMSRHGYSCDDVCENMVPTDIYKDYSTEEEIEILRLHCSLRLGCLARNEAYYYDLSADEATAIECVDLSVDACAEATLAAAELRGTEPVIIGPLRNATVGDECRAAFARDELSEDDVFSERELYTGEARETAWKIMQNVHSKEARRFKRLQDEELSRMKARGEL</sequence>
<organism evidence="1 2">
    <name type="scientific">Pelagomonas calceolata</name>
    <dbReference type="NCBI Taxonomy" id="35677"/>
    <lineage>
        <taxon>Eukaryota</taxon>
        <taxon>Sar</taxon>
        <taxon>Stramenopiles</taxon>
        <taxon>Ochrophyta</taxon>
        <taxon>Pelagophyceae</taxon>
        <taxon>Pelagomonadales</taxon>
        <taxon>Pelagomonadaceae</taxon>
        <taxon>Pelagomonas</taxon>
    </lineage>
</organism>
<dbReference type="Proteomes" id="UP000789595">
    <property type="component" value="Unassembled WGS sequence"/>
</dbReference>
<protein>
    <submittedName>
        <fullName evidence="1">Uncharacterized protein</fullName>
    </submittedName>
</protein>
<evidence type="ECO:0000313" key="1">
    <source>
        <dbReference type="EMBL" id="CAH0380274.1"/>
    </source>
</evidence>
<accession>A0A8J2WTI8</accession>